<evidence type="ECO:0008006" key="3">
    <source>
        <dbReference type="Google" id="ProtNLM"/>
    </source>
</evidence>
<dbReference type="Gene3D" id="3.40.50.300">
    <property type="entry name" value="P-loop containing nucleotide triphosphate hydrolases"/>
    <property type="match status" value="1"/>
</dbReference>
<gene>
    <name evidence="1" type="ORF">GCM10022407_20890</name>
</gene>
<dbReference type="InterPro" id="IPR027417">
    <property type="entry name" value="P-loop_NTPase"/>
</dbReference>
<sequence length="213" mass="24039">MGQVRIQPRQRLRRLGRAPHRHPLRPLASNPRELEIAHFAAVIQPFILELRDQEKWRLEVTDVRNWSSFKAREYYRADNASKQVYESSGSLSGGEGAQLAYTVLGAAIAYQFGINRASGGHRSFRFIVIDEAFSKLDEDKSAYLLKLCASLGLQLMVVTPLTSLHLLEKGVRVIHWVTKAKQDPRRSVVRDIPIRVYQAEKAALLAAAEAAHD</sequence>
<dbReference type="Proteomes" id="UP001501556">
    <property type="component" value="Unassembled WGS sequence"/>
</dbReference>
<organism evidence="1 2">
    <name type="scientific">Hymenobacter antarcticus</name>
    <dbReference type="NCBI Taxonomy" id="486270"/>
    <lineage>
        <taxon>Bacteria</taxon>
        <taxon>Pseudomonadati</taxon>
        <taxon>Bacteroidota</taxon>
        <taxon>Cytophagia</taxon>
        <taxon>Cytophagales</taxon>
        <taxon>Hymenobacteraceae</taxon>
        <taxon>Hymenobacter</taxon>
    </lineage>
</organism>
<dbReference type="RefSeq" id="WP_345123929.1">
    <property type="nucleotide sequence ID" value="NZ_BAABDI010000012.1"/>
</dbReference>
<proteinExistence type="predicted"/>
<comment type="caution">
    <text evidence="1">The sequence shown here is derived from an EMBL/GenBank/DDBJ whole genome shotgun (WGS) entry which is preliminary data.</text>
</comment>
<dbReference type="SUPFAM" id="SSF52540">
    <property type="entry name" value="P-loop containing nucleoside triphosphate hydrolases"/>
    <property type="match status" value="1"/>
</dbReference>
<accession>A0ABP7Q1V8</accession>
<reference evidence="2" key="1">
    <citation type="journal article" date="2019" name="Int. J. Syst. Evol. Microbiol.">
        <title>The Global Catalogue of Microorganisms (GCM) 10K type strain sequencing project: providing services to taxonomists for standard genome sequencing and annotation.</title>
        <authorList>
            <consortium name="The Broad Institute Genomics Platform"/>
            <consortium name="The Broad Institute Genome Sequencing Center for Infectious Disease"/>
            <person name="Wu L."/>
            <person name="Ma J."/>
        </authorList>
    </citation>
    <scope>NUCLEOTIDE SEQUENCE [LARGE SCALE GENOMIC DNA]</scope>
    <source>
        <strain evidence="2">JCM 17217</strain>
    </source>
</reference>
<evidence type="ECO:0000313" key="1">
    <source>
        <dbReference type="EMBL" id="GAA3975115.1"/>
    </source>
</evidence>
<evidence type="ECO:0000313" key="2">
    <source>
        <dbReference type="Proteomes" id="UP001501556"/>
    </source>
</evidence>
<name>A0ABP7Q1V8_9BACT</name>
<dbReference type="EMBL" id="BAABDI010000012">
    <property type="protein sequence ID" value="GAA3975115.1"/>
    <property type="molecule type" value="Genomic_DNA"/>
</dbReference>
<protein>
    <recommendedName>
        <fullName evidence="3">Exonuclease SbcCD, C subunit</fullName>
    </recommendedName>
</protein>
<dbReference type="Pfam" id="PF13558">
    <property type="entry name" value="SbcC_Walker_B"/>
    <property type="match status" value="1"/>
</dbReference>
<keyword evidence="2" id="KW-1185">Reference proteome</keyword>